<dbReference type="SUPFAM" id="SSF51679">
    <property type="entry name" value="Bacterial luciferase-like"/>
    <property type="match status" value="1"/>
</dbReference>
<gene>
    <name evidence="4" type="ORF">AWC14_13215</name>
</gene>
<dbReference type="AlphaFoldDB" id="A0A1X1XHG9"/>
<dbReference type="Gene3D" id="3.20.20.30">
    <property type="entry name" value="Luciferase-like domain"/>
    <property type="match status" value="1"/>
</dbReference>
<reference evidence="4 5" key="1">
    <citation type="submission" date="2016-01" db="EMBL/GenBank/DDBJ databases">
        <title>The new phylogeny of the genus Mycobacterium.</title>
        <authorList>
            <person name="Tarcisio F."/>
            <person name="Conor M."/>
            <person name="Antonella G."/>
            <person name="Elisabetta G."/>
            <person name="Giulia F.S."/>
            <person name="Sara T."/>
            <person name="Anna F."/>
            <person name="Clotilde B."/>
            <person name="Roberto B."/>
            <person name="Veronica D.S."/>
            <person name="Fabio R."/>
            <person name="Monica P."/>
            <person name="Olivier J."/>
            <person name="Enrico T."/>
            <person name="Nicola S."/>
        </authorList>
    </citation>
    <scope>NUCLEOTIDE SEQUENCE [LARGE SCALE GENOMIC DNA]</scope>
    <source>
        <strain evidence="4 5">DSM 45166</strain>
    </source>
</reference>
<dbReference type="GO" id="GO:0016705">
    <property type="term" value="F:oxidoreductase activity, acting on paired donors, with incorporation or reduction of molecular oxygen"/>
    <property type="evidence" value="ECO:0007669"/>
    <property type="project" value="InterPro"/>
</dbReference>
<dbReference type="Pfam" id="PF00296">
    <property type="entry name" value="Bac_luciferase"/>
    <property type="match status" value="1"/>
</dbReference>
<dbReference type="OrthoDB" id="3209103at2"/>
<dbReference type="EMBL" id="LQPE01000162">
    <property type="protein sequence ID" value="ORV98292.1"/>
    <property type="molecule type" value="Genomic_DNA"/>
</dbReference>
<dbReference type="RefSeq" id="WP_045385286.1">
    <property type="nucleotide sequence ID" value="NZ_BBKA01000165.1"/>
</dbReference>
<sequence length="321" mass="34638">MFTLRFDMRAPDIGAPTSELYAAAIEMCAWSETRGAIAAVLSEHHGTDDGHLPSPLILAAAIAARTKQLAIMLAAVVIPFRDPVRLAEEMSVLDIISNGRVSYAFGIGHRSEEYQHFGIDMRTRGRLADEKLALLLRLLRGETVSHDGRRIRVTPPPVTPGGPHIMIAGGSRAAANRAAAHGLGFIAQANPHRLKEFYKSACRAHGRDPGMSQFPDGSAPTAVFVADDPDRAWTELGPYLLHDAKTAAAYRHGDETVASISRAETLEELRAERGPYRIFTTAEAADYVRAGKALPLLPLCGGLPPALAWPYLERAAAVSTH</sequence>
<dbReference type="InterPro" id="IPR036661">
    <property type="entry name" value="Luciferase-like_sf"/>
</dbReference>
<dbReference type="PANTHER" id="PTHR30137">
    <property type="entry name" value="LUCIFERASE-LIKE MONOOXYGENASE"/>
    <property type="match status" value="1"/>
</dbReference>
<protein>
    <submittedName>
        <fullName evidence="4">Luciferase</fullName>
    </submittedName>
</protein>
<evidence type="ECO:0000313" key="4">
    <source>
        <dbReference type="EMBL" id="ORV98292.1"/>
    </source>
</evidence>
<organism evidence="4 5">
    <name type="scientific">Mycobacterium kyorinense</name>
    <dbReference type="NCBI Taxonomy" id="487514"/>
    <lineage>
        <taxon>Bacteria</taxon>
        <taxon>Bacillati</taxon>
        <taxon>Actinomycetota</taxon>
        <taxon>Actinomycetes</taxon>
        <taxon>Mycobacteriales</taxon>
        <taxon>Mycobacteriaceae</taxon>
        <taxon>Mycobacterium</taxon>
    </lineage>
</organism>
<comment type="caution">
    <text evidence="4">The sequence shown here is derived from an EMBL/GenBank/DDBJ whole genome shotgun (WGS) entry which is preliminary data.</text>
</comment>
<accession>A0A1X1XHG9</accession>
<dbReference type="InterPro" id="IPR050766">
    <property type="entry name" value="Bact_Lucif_Oxidored"/>
</dbReference>
<keyword evidence="5" id="KW-1185">Reference proteome</keyword>
<feature type="domain" description="Luciferase-like" evidence="3">
    <location>
        <begin position="20"/>
        <end position="272"/>
    </location>
</feature>
<name>A0A1X1XHG9_9MYCO</name>
<evidence type="ECO:0000256" key="2">
    <source>
        <dbReference type="ARBA" id="ARBA00023033"/>
    </source>
</evidence>
<proteinExistence type="predicted"/>
<dbReference type="STRING" id="487514.A5707_07925"/>
<dbReference type="PANTHER" id="PTHR30137:SF8">
    <property type="entry name" value="BLR5498 PROTEIN"/>
    <property type="match status" value="1"/>
</dbReference>
<dbReference type="GO" id="GO:0004497">
    <property type="term" value="F:monooxygenase activity"/>
    <property type="evidence" value="ECO:0007669"/>
    <property type="project" value="UniProtKB-KW"/>
</dbReference>
<keyword evidence="1" id="KW-0560">Oxidoreductase</keyword>
<dbReference type="Proteomes" id="UP000193487">
    <property type="component" value="Unassembled WGS sequence"/>
</dbReference>
<dbReference type="InterPro" id="IPR011251">
    <property type="entry name" value="Luciferase-like_dom"/>
</dbReference>
<keyword evidence="2" id="KW-0503">Monooxygenase</keyword>
<evidence type="ECO:0000313" key="5">
    <source>
        <dbReference type="Proteomes" id="UP000193487"/>
    </source>
</evidence>
<evidence type="ECO:0000259" key="3">
    <source>
        <dbReference type="Pfam" id="PF00296"/>
    </source>
</evidence>
<evidence type="ECO:0000256" key="1">
    <source>
        <dbReference type="ARBA" id="ARBA00023002"/>
    </source>
</evidence>
<dbReference type="GO" id="GO:0005829">
    <property type="term" value="C:cytosol"/>
    <property type="evidence" value="ECO:0007669"/>
    <property type="project" value="TreeGrafter"/>
</dbReference>